<comment type="catalytic activity">
    <reaction evidence="2">
        <text>2 GTP = 3',3'-c-di-GMP + 2 diphosphate</text>
        <dbReference type="Rhea" id="RHEA:24898"/>
        <dbReference type="ChEBI" id="CHEBI:33019"/>
        <dbReference type="ChEBI" id="CHEBI:37565"/>
        <dbReference type="ChEBI" id="CHEBI:58805"/>
        <dbReference type="EC" id="2.7.7.65"/>
    </reaction>
</comment>
<dbReference type="EMBL" id="CP140153">
    <property type="protein sequence ID" value="WQH15655.1"/>
    <property type="molecule type" value="Genomic_DNA"/>
</dbReference>
<dbReference type="Gene3D" id="3.30.450.40">
    <property type="match status" value="1"/>
</dbReference>
<gene>
    <name evidence="4" type="ORF">SR882_07745</name>
</gene>
<dbReference type="SMART" id="SM00267">
    <property type="entry name" value="GGDEF"/>
    <property type="match status" value="1"/>
</dbReference>
<dbReference type="NCBIfam" id="TIGR00254">
    <property type="entry name" value="GGDEF"/>
    <property type="match status" value="1"/>
</dbReference>
<organism evidence="4 5">
    <name type="scientific">Guyparkeria halophila</name>
    <dbReference type="NCBI Taxonomy" id="47960"/>
    <lineage>
        <taxon>Bacteria</taxon>
        <taxon>Pseudomonadati</taxon>
        <taxon>Pseudomonadota</taxon>
        <taxon>Gammaproteobacteria</taxon>
        <taxon>Chromatiales</taxon>
        <taxon>Thioalkalibacteraceae</taxon>
        <taxon>Guyparkeria</taxon>
    </lineage>
</organism>
<feature type="domain" description="GGDEF" evidence="3">
    <location>
        <begin position="200"/>
        <end position="321"/>
    </location>
</feature>
<dbReference type="Gene3D" id="3.30.70.270">
    <property type="match status" value="1"/>
</dbReference>
<name>A0ABZ0YU03_9GAMM</name>
<dbReference type="CDD" id="cd01949">
    <property type="entry name" value="GGDEF"/>
    <property type="match status" value="1"/>
</dbReference>
<sequence length="321" mass="35234">MTGNPDDALPFTGFDSACRNVLAELRERTGLGLWMMTRTEGEDWIILQAEGDRYSVGDGDVLRWADSFCALMVAGEGPQTAPDANEVASYREAPIGRQVPIGAYIGVPVRRADGELFGTLCAIDPDPQPEALNVQLPLIRLFARLLGSLLEAELQRVELARTLQAVREEASLDPLTGLLNRRGWHERLEIEERRARRYGSPATVVIIDLDRLKEINDTHGHDAGDELLRLAGESLRTAMRDTDAVARIGGDEFAVLCMESGADAGRRIEAKIRRALAEVGVEASVGWSARDPRQGIESAVIEADRAMLEEKRAARKEATSH</sequence>
<evidence type="ECO:0000256" key="1">
    <source>
        <dbReference type="ARBA" id="ARBA00012528"/>
    </source>
</evidence>
<reference evidence="4 5" key="1">
    <citation type="submission" date="2023-11" db="EMBL/GenBank/DDBJ databases">
        <title>MicrobeMod: A computational toolkit for identifying prokaryotic methylation and restriction-modification with nanopore sequencing.</title>
        <authorList>
            <person name="Crits-Christoph A."/>
            <person name="Kang S.C."/>
            <person name="Lee H."/>
            <person name="Ostrov N."/>
        </authorList>
    </citation>
    <scope>NUCLEOTIDE SEQUENCE [LARGE SCALE GENOMIC DNA]</scope>
    <source>
        <strain evidence="4 5">ATCC 49870</strain>
    </source>
</reference>
<keyword evidence="5" id="KW-1185">Reference proteome</keyword>
<dbReference type="SUPFAM" id="SSF55073">
    <property type="entry name" value="Nucleotide cyclase"/>
    <property type="match status" value="1"/>
</dbReference>
<dbReference type="Proteomes" id="UP001327459">
    <property type="component" value="Chromosome"/>
</dbReference>
<dbReference type="Pfam" id="PF00990">
    <property type="entry name" value="GGDEF"/>
    <property type="match status" value="1"/>
</dbReference>
<dbReference type="RefSeq" id="WP_322520682.1">
    <property type="nucleotide sequence ID" value="NZ_CP140153.1"/>
</dbReference>
<evidence type="ECO:0000313" key="5">
    <source>
        <dbReference type="Proteomes" id="UP001327459"/>
    </source>
</evidence>
<accession>A0ABZ0YU03</accession>
<dbReference type="SMART" id="SM00065">
    <property type="entry name" value="GAF"/>
    <property type="match status" value="1"/>
</dbReference>
<proteinExistence type="predicted"/>
<evidence type="ECO:0000256" key="2">
    <source>
        <dbReference type="ARBA" id="ARBA00034247"/>
    </source>
</evidence>
<dbReference type="InterPro" id="IPR043128">
    <property type="entry name" value="Rev_trsase/Diguanyl_cyclase"/>
</dbReference>
<dbReference type="PANTHER" id="PTHR45138">
    <property type="entry name" value="REGULATORY COMPONENTS OF SENSORY TRANSDUCTION SYSTEM"/>
    <property type="match status" value="1"/>
</dbReference>
<dbReference type="InterPro" id="IPR029787">
    <property type="entry name" value="Nucleotide_cyclase"/>
</dbReference>
<dbReference type="PROSITE" id="PS50887">
    <property type="entry name" value="GGDEF"/>
    <property type="match status" value="1"/>
</dbReference>
<evidence type="ECO:0000313" key="4">
    <source>
        <dbReference type="EMBL" id="WQH15655.1"/>
    </source>
</evidence>
<dbReference type="InterPro" id="IPR029016">
    <property type="entry name" value="GAF-like_dom_sf"/>
</dbReference>
<protein>
    <recommendedName>
        <fullName evidence="1">diguanylate cyclase</fullName>
        <ecNumber evidence="1">2.7.7.65</ecNumber>
    </recommendedName>
</protein>
<dbReference type="InterPro" id="IPR000160">
    <property type="entry name" value="GGDEF_dom"/>
</dbReference>
<dbReference type="PANTHER" id="PTHR45138:SF9">
    <property type="entry name" value="DIGUANYLATE CYCLASE DGCM-RELATED"/>
    <property type="match status" value="1"/>
</dbReference>
<dbReference type="SUPFAM" id="SSF55781">
    <property type="entry name" value="GAF domain-like"/>
    <property type="match status" value="1"/>
</dbReference>
<dbReference type="InterPro" id="IPR003018">
    <property type="entry name" value="GAF"/>
</dbReference>
<dbReference type="EC" id="2.7.7.65" evidence="1"/>
<evidence type="ECO:0000259" key="3">
    <source>
        <dbReference type="PROSITE" id="PS50887"/>
    </source>
</evidence>
<dbReference type="Pfam" id="PF01590">
    <property type="entry name" value="GAF"/>
    <property type="match status" value="1"/>
</dbReference>
<dbReference type="InterPro" id="IPR050469">
    <property type="entry name" value="Diguanylate_Cyclase"/>
</dbReference>